<name>A0A431U994_9BACT</name>
<reference evidence="2 3" key="1">
    <citation type="submission" date="2018-12" db="EMBL/GenBank/DDBJ databases">
        <title>Hymenobacter gummosus sp. nov., isolated from a spring.</title>
        <authorList>
            <person name="Nie L."/>
        </authorList>
    </citation>
    <scope>NUCLEOTIDE SEQUENCE [LARGE SCALE GENOMIC DNA]</scope>
    <source>
        <strain evidence="2 3">KCTC 52166</strain>
    </source>
</reference>
<sequence>MPALLLLTPAVPAHLARLPPRRPAILLLALLLALLAAPAARAQQNLFNIPSADLTPQGKVFFQHQSNLYGGGYWEAKNHLVYGLGKGWEAGLNVVNLQMNFRRGNEWLGINRADRRVPLAPLVKLTGQKFFVLSPRLSTSIGTQVGLNPVRFGGQHRDLTHFTYHLWKWTPRHHVKVVAGPYLSDRGTLGAGNRAGLLLGGELPLSKKLLLMGDFISGSNYASVSVLGVNYLVTKRVQLCLGGMLPNPGSRNRAGLVFELNLLGYDPDADEPAAH</sequence>
<feature type="signal peptide" evidence="1">
    <location>
        <begin position="1"/>
        <end position="42"/>
    </location>
</feature>
<comment type="caution">
    <text evidence="2">The sequence shown here is derived from an EMBL/GenBank/DDBJ whole genome shotgun (WGS) entry which is preliminary data.</text>
</comment>
<proteinExistence type="predicted"/>
<dbReference type="EMBL" id="RXOF01000001">
    <property type="protein sequence ID" value="RTQ53422.1"/>
    <property type="molecule type" value="Genomic_DNA"/>
</dbReference>
<evidence type="ECO:0000313" key="3">
    <source>
        <dbReference type="Proteomes" id="UP000282184"/>
    </source>
</evidence>
<evidence type="ECO:0000256" key="1">
    <source>
        <dbReference type="SAM" id="SignalP"/>
    </source>
</evidence>
<keyword evidence="1" id="KW-0732">Signal</keyword>
<dbReference type="AlphaFoldDB" id="A0A431U994"/>
<protein>
    <recommendedName>
        <fullName evidence="4">Transporter</fullName>
    </recommendedName>
</protein>
<dbReference type="OrthoDB" id="9255899at2"/>
<evidence type="ECO:0008006" key="4">
    <source>
        <dbReference type="Google" id="ProtNLM"/>
    </source>
</evidence>
<gene>
    <name evidence="2" type="ORF">EJV47_01395</name>
</gene>
<dbReference type="Proteomes" id="UP000282184">
    <property type="component" value="Unassembled WGS sequence"/>
</dbReference>
<organism evidence="2 3">
    <name type="scientific">Hymenobacter gummosus</name>
    <dbReference type="NCBI Taxonomy" id="1776032"/>
    <lineage>
        <taxon>Bacteria</taxon>
        <taxon>Pseudomonadati</taxon>
        <taxon>Bacteroidota</taxon>
        <taxon>Cytophagia</taxon>
        <taxon>Cytophagales</taxon>
        <taxon>Hymenobacteraceae</taxon>
        <taxon>Hymenobacter</taxon>
    </lineage>
</organism>
<accession>A0A431U994</accession>
<dbReference type="RefSeq" id="WP_126691349.1">
    <property type="nucleotide sequence ID" value="NZ_RXOF01000001.1"/>
</dbReference>
<keyword evidence="3" id="KW-1185">Reference proteome</keyword>
<evidence type="ECO:0000313" key="2">
    <source>
        <dbReference type="EMBL" id="RTQ53422.1"/>
    </source>
</evidence>
<feature type="chain" id="PRO_5019372878" description="Transporter" evidence="1">
    <location>
        <begin position="43"/>
        <end position="275"/>
    </location>
</feature>